<evidence type="ECO:0000313" key="3">
    <source>
        <dbReference type="Proteomes" id="UP000468687"/>
    </source>
</evidence>
<evidence type="ECO:0000313" key="2">
    <source>
        <dbReference type="EMBL" id="NEN79601.1"/>
    </source>
</evidence>
<gene>
    <name evidence="2" type="ORF">G3T38_15085</name>
</gene>
<protein>
    <submittedName>
        <fullName evidence="2">AAA family ATPase</fullName>
    </submittedName>
</protein>
<evidence type="ECO:0000256" key="1">
    <source>
        <dbReference type="SAM" id="MobiDB-lite"/>
    </source>
</evidence>
<proteinExistence type="predicted"/>
<accession>A0A6P0HLW3</accession>
<organism evidence="2 3">
    <name type="scientific">Nocardioides zeae</name>
    <dbReference type="NCBI Taxonomy" id="1457234"/>
    <lineage>
        <taxon>Bacteria</taxon>
        <taxon>Bacillati</taxon>
        <taxon>Actinomycetota</taxon>
        <taxon>Actinomycetes</taxon>
        <taxon>Propionibacteriales</taxon>
        <taxon>Nocardioidaceae</taxon>
        <taxon>Nocardioides</taxon>
    </lineage>
</organism>
<sequence>MTSFPVPPDPAPRPADHSDHSDLVVVGGVPGAGKSTVIASVAQAPGVAALDPDQLRAPVARRWPAVPPRAYRWAIHTVHTVLVWAAVLAGPRLLRHWPGRAARVLLLHETATRHTRRRLLLRAAVRRGWRPTLLLVDATRDEAIAGQQARGRVVHPLAFDRHWTRWTDLRSAQILRQLDGAEEPWDTRLVPRGFAVPVLVAAVGVGALTAAA</sequence>
<dbReference type="Gene3D" id="3.40.50.300">
    <property type="entry name" value="P-loop containing nucleotide triphosphate hydrolases"/>
    <property type="match status" value="1"/>
</dbReference>
<keyword evidence="3" id="KW-1185">Reference proteome</keyword>
<dbReference type="AlphaFoldDB" id="A0A6P0HLW3"/>
<name>A0A6P0HLW3_9ACTN</name>
<dbReference type="InterPro" id="IPR027417">
    <property type="entry name" value="P-loop_NTPase"/>
</dbReference>
<dbReference type="RefSeq" id="WP_163773145.1">
    <property type="nucleotide sequence ID" value="NZ_JAAGXA010000010.1"/>
</dbReference>
<reference evidence="2 3" key="1">
    <citation type="journal article" date="2014" name="Int. J. Syst. Evol. Microbiol.">
        <title>Nocardioides zeae sp. nov., isolated from the stem of Zea mays.</title>
        <authorList>
            <person name="Glaeser S.P."/>
            <person name="McInroy J.A."/>
            <person name="Busse H.J."/>
            <person name="Kampfer P."/>
        </authorList>
    </citation>
    <scope>NUCLEOTIDE SEQUENCE [LARGE SCALE GENOMIC DNA]</scope>
    <source>
        <strain evidence="2 3">JCM 30728</strain>
    </source>
</reference>
<feature type="compositionally biased region" description="Pro residues" evidence="1">
    <location>
        <begin position="1"/>
        <end position="13"/>
    </location>
</feature>
<comment type="caution">
    <text evidence="2">The sequence shown here is derived from an EMBL/GenBank/DDBJ whole genome shotgun (WGS) entry which is preliminary data.</text>
</comment>
<dbReference type="Pfam" id="PF13671">
    <property type="entry name" value="AAA_33"/>
    <property type="match status" value="1"/>
</dbReference>
<feature type="region of interest" description="Disordered" evidence="1">
    <location>
        <begin position="1"/>
        <end position="20"/>
    </location>
</feature>
<dbReference type="Proteomes" id="UP000468687">
    <property type="component" value="Unassembled WGS sequence"/>
</dbReference>
<dbReference type="EMBL" id="JAAGXA010000010">
    <property type="protein sequence ID" value="NEN79601.1"/>
    <property type="molecule type" value="Genomic_DNA"/>
</dbReference>
<dbReference type="SUPFAM" id="SSF52540">
    <property type="entry name" value="P-loop containing nucleoside triphosphate hydrolases"/>
    <property type="match status" value="1"/>
</dbReference>